<evidence type="ECO:0000256" key="2">
    <source>
        <dbReference type="SAM" id="Phobius"/>
    </source>
</evidence>
<dbReference type="AlphaFoldDB" id="A0AAN9BDD6"/>
<keyword evidence="2" id="KW-0812">Transmembrane</keyword>
<dbReference type="InterPro" id="IPR019387">
    <property type="entry name" value="SAYSvFN_dom"/>
</dbReference>
<sequence>MKKVRSEQDANMEAKLAEYRAKRRIEETQAKTTRQRLWGFFRTTTATDEKCNMDNISTDSTIKEDESFHIDTKPENDMEEVDEGEEDIPPPPPGKYSWVLFGLKILLWLILWGIFIELQFGAVFFAVSALVFVYKNTRTGRGRKKKSLSAYSVFNPNCERLQGTITAEQLEANLLYRKPLVTS</sequence>
<organism evidence="4 5">
    <name type="scientific">Littorina saxatilis</name>
    <dbReference type="NCBI Taxonomy" id="31220"/>
    <lineage>
        <taxon>Eukaryota</taxon>
        <taxon>Metazoa</taxon>
        <taxon>Spiralia</taxon>
        <taxon>Lophotrochozoa</taxon>
        <taxon>Mollusca</taxon>
        <taxon>Gastropoda</taxon>
        <taxon>Caenogastropoda</taxon>
        <taxon>Littorinimorpha</taxon>
        <taxon>Littorinoidea</taxon>
        <taxon>Littorinidae</taxon>
        <taxon>Littorina</taxon>
    </lineage>
</organism>
<protein>
    <recommendedName>
        <fullName evidence="3">SAYSvFN domain-containing protein</fullName>
    </recommendedName>
</protein>
<reference evidence="4 5" key="1">
    <citation type="submission" date="2024-02" db="EMBL/GenBank/DDBJ databases">
        <title>Chromosome-scale genome assembly of the rough periwinkle Littorina saxatilis.</title>
        <authorList>
            <person name="De Jode A."/>
            <person name="Faria R."/>
            <person name="Formenti G."/>
            <person name="Sims Y."/>
            <person name="Smith T.P."/>
            <person name="Tracey A."/>
            <person name="Wood J.M.D."/>
            <person name="Zagrodzka Z.B."/>
            <person name="Johannesson K."/>
            <person name="Butlin R.K."/>
            <person name="Leder E.H."/>
        </authorList>
    </citation>
    <scope>NUCLEOTIDE SEQUENCE [LARGE SCALE GENOMIC DNA]</scope>
    <source>
        <strain evidence="4">Snail1</strain>
        <tissue evidence="4">Muscle</tissue>
    </source>
</reference>
<dbReference type="Proteomes" id="UP001374579">
    <property type="component" value="Unassembled WGS sequence"/>
</dbReference>
<proteinExistence type="predicted"/>
<evidence type="ECO:0000313" key="5">
    <source>
        <dbReference type="Proteomes" id="UP001374579"/>
    </source>
</evidence>
<evidence type="ECO:0000259" key="3">
    <source>
        <dbReference type="Pfam" id="PF10260"/>
    </source>
</evidence>
<feature type="compositionally biased region" description="Basic and acidic residues" evidence="1">
    <location>
        <begin position="64"/>
        <end position="76"/>
    </location>
</feature>
<dbReference type="PANTHER" id="PTHR13527:SF0">
    <property type="entry name" value="SAYSVFN DOMAIN-CONTAINING PROTEIN 1"/>
    <property type="match status" value="1"/>
</dbReference>
<evidence type="ECO:0000313" key="4">
    <source>
        <dbReference type="EMBL" id="KAK7104006.1"/>
    </source>
</evidence>
<keyword evidence="2" id="KW-1133">Transmembrane helix</keyword>
<feature type="compositionally biased region" description="Acidic residues" evidence="1">
    <location>
        <begin position="77"/>
        <end position="88"/>
    </location>
</feature>
<dbReference type="EMBL" id="JBAMIC010000008">
    <property type="protein sequence ID" value="KAK7104006.1"/>
    <property type="molecule type" value="Genomic_DNA"/>
</dbReference>
<keyword evidence="5" id="KW-1185">Reference proteome</keyword>
<feature type="region of interest" description="Disordered" evidence="1">
    <location>
        <begin position="64"/>
        <end position="89"/>
    </location>
</feature>
<dbReference type="PANTHER" id="PTHR13527">
    <property type="entry name" value="SAYSVFN DOMAIN-CONTAINING PROTEIN 1"/>
    <property type="match status" value="1"/>
</dbReference>
<dbReference type="Pfam" id="PF10260">
    <property type="entry name" value="SAYSvFN"/>
    <property type="match status" value="1"/>
</dbReference>
<gene>
    <name evidence="4" type="ORF">V1264_018784</name>
</gene>
<accession>A0AAN9BDD6</accession>
<feature type="domain" description="SAYSvFN" evidence="3">
    <location>
        <begin position="104"/>
        <end position="173"/>
    </location>
</feature>
<dbReference type="InterPro" id="IPR039159">
    <property type="entry name" value="SAYSD1"/>
</dbReference>
<comment type="caution">
    <text evidence="4">The sequence shown here is derived from an EMBL/GenBank/DDBJ whole genome shotgun (WGS) entry which is preliminary data.</text>
</comment>
<evidence type="ECO:0000256" key="1">
    <source>
        <dbReference type="SAM" id="MobiDB-lite"/>
    </source>
</evidence>
<name>A0AAN9BDD6_9CAEN</name>
<feature type="transmembrane region" description="Helical" evidence="2">
    <location>
        <begin position="105"/>
        <end position="134"/>
    </location>
</feature>
<keyword evidence="2" id="KW-0472">Membrane</keyword>